<dbReference type="Proteomes" id="UP000731465">
    <property type="component" value="Unassembled WGS sequence"/>
</dbReference>
<gene>
    <name evidence="3" type="ORF">J5V48_07500</name>
</gene>
<dbReference type="PRINTS" id="PR00081">
    <property type="entry name" value="GDHRDH"/>
</dbReference>
<dbReference type="PANTHER" id="PTHR42901">
    <property type="entry name" value="ALCOHOL DEHYDROGENASE"/>
    <property type="match status" value="1"/>
</dbReference>
<proteinExistence type="inferred from homology"/>
<evidence type="ECO:0000313" key="4">
    <source>
        <dbReference type="Proteomes" id="UP000731465"/>
    </source>
</evidence>
<keyword evidence="2" id="KW-0560">Oxidoreductase</keyword>
<dbReference type="Pfam" id="PF00106">
    <property type="entry name" value="adh_short"/>
    <property type="match status" value="1"/>
</dbReference>
<dbReference type="RefSeq" id="WP_219937959.1">
    <property type="nucleotide sequence ID" value="NZ_JAGFNY010000027.1"/>
</dbReference>
<evidence type="ECO:0000256" key="2">
    <source>
        <dbReference type="ARBA" id="ARBA00023002"/>
    </source>
</evidence>
<evidence type="ECO:0000256" key="1">
    <source>
        <dbReference type="ARBA" id="ARBA00006484"/>
    </source>
</evidence>
<dbReference type="EMBL" id="JAGFNY010000027">
    <property type="protein sequence ID" value="MBW7570734.1"/>
    <property type="molecule type" value="Genomic_DNA"/>
</dbReference>
<reference evidence="3 4" key="1">
    <citation type="submission" date="2021-03" db="EMBL/GenBank/DDBJ databases">
        <title>Succinivibrio sp. nov. isolated from feces of cow.</title>
        <authorList>
            <person name="Choi J.-Y."/>
        </authorList>
    </citation>
    <scope>NUCLEOTIDE SEQUENCE [LARGE SCALE GENOMIC DNA]</scope>
    <source>
        <strain evidence="3 4">AGMB01872</strain>
    </source>
</reference>
<comment type="similarity">
    <text evidence="1">Belongs to the short-chain dehydrogenases/reductases (SDR) family.</text>
</comment>
<dbReference type="InterPro" id="IPR002347">
    <property type="entry name" value="SDR_fam"/>
</dbReference>
<dbReference type="SUPFAM" id="SSF51735">
    <property type="entry name" value="NAD(P)-binding Rossmann-fold domains"/>
    <property type="match status" value="1"/>
</dbReference>
<comment type="caution">
    <text evidence="3">The sequence shown here is derived from an EMBL/GenBank/DDBJ whole genome shotgun (WGS) entry which is preliminary data.</text>
</comment>
<organism evidence="3 4">
    <name type="scientific">Succinivibrio faecicola</name>
    <dbReference type="NCBI Taxonomy" id="2820300"/>
    <lineage>
        <taxon>Bacteria</taxon>
        <taxon>Pseudomonadati</taxon>
        <taxon>Pseudomonadota</taxon>
        <taxon>Gammaproteobacteria</taxon>
        <taxon>Aeromonadales</taxon>
        <taxon>Succinivibrionaceae</taxon>
        <taxon>Succinivibrio</taxon>
    </lineage>
</organism>
<dbReference type="InterPro" id="IPR036291">
    <property type="entry name" value="NAD(P)-bd_dom_sf"/>
</dbReference>
<dbReference type="Gene3D" id="3.40.50.720">
    <property type="entry name" value="NAD(P)-binding Rossmann-like Domain"/>
    <property type="match status" value="1"/>
</dbReference>
<accession>A0ABS7DI26</accession>
<dbReference type="CDD" id="cd05233">
    <property type="entry name" value="SDR_c"/>
    <property type="match status" value="1"/>
</dbReference>
<sequence length="249" mass="27290">MSKTVLVAGASSGIGFQVSKDLSKNGNNVILCSRSKNKLEECLNNLDTSKGQKHQVISFDFEKTDNIESVFTPLLQNLKLDGLVYCVGNGHQAKFKDLKTEIIQTDMKTNYFSFVELLRIIMNQRKQSDNQFNCVAISSVASTYTNEKYYCSYTSSKSALEGAIRVLSPELIKKNCMLCAVKPAVVGTQRLDNITMLTDDLENKIVKSGYQPGGIISSKAVSDMICYLISTNDFSFSGAIIPITSGALG</sequence>
<protein>
    <submittedName>
        <fullName evidence="3">SDR family NAD(P)-dependent oxidoreductase</fullName>
    </submittedName>
</protein>
<dbReference type="PANTHER" id="PTHR42901:SF1">
    <property type="entry name" value="ALCOHOL DEHYDROGENASE"/>
    <property type="match status" value="1"/>
</dbReference>
<evidence type="ECO:0000313" key="3">
    <source>
        <dbReference type="EMBL" id="MBW7570734.1"/>
    </source>
</evidence>
<name>A0ABS7DI26_9GAMM</name>
<keyword evidence="4" id="KW-1185">Reference proteome</keyword>